<dbReference type="WBParaSite" id="nRc.2.0.1.t22389-RA">
    <property type="protein sequence ID" value="nRc.2.0.1.t22389-RA"/>
    <property type="gene ID" value="nRc.2.0.1.g22389"/>
</dbReference>
<dbReference type="Proteomes" id="UP000887565">
    <property type="component" value="Unplaced"/>
</dbReference>
<feature type="region of interest" description="Disordered" evidence="1">
    <location>
        <begin position="25"/>
        <end position="53"/>
    </location>
</feature>
<organism evidence="2 3">
    <name type="scientific">Romanomermis culicivorax</name>
    <name type="common">Nematode worm</name>
    <dbReference type="NCBI Taxonomy" id="13658"/>
    <lineage>
        <taxon>Eukaryota</taxon>
        <taxon>Metazoa</taxon>
        <taxon>Ecdysozoa</taxon>
        <taxon>Nematoda</taxon>
        <taxon>Enoplea</taxon>
        <taxon>Dorylaimia</taxon>
        <taxon>Mermithida</taxon>
        <taxon>Mermithoidea</taxon>
        <taxon>Mermithidae</taxon>
        <taxon>Romanomermis</taxon>
    </lineage>
</organism>
<evidence type="ECO:0000313" key="3">
    <source>
        <dbReference type="WBParaSite" id="nRc.2.0.1.t22389-RA"/>
    </source>
</evidence>
<evidence type="ECO:0000256" key="1">
    <source>
        <dbReference type="SAM" id="MobiDB-lite"/>
    </source>
</evidence>
<accession>A0A915J9F5</accession>
<proteinExistence type="predicted"/>
<protein>
    <submittedName>
        <fullName evidence="3">Uncharacterized protein</fullName>
    </submittedName>
</protein>
<reference evidence="3" key="1">
    <citation type="submission" date="2022-11" db="UniProtKB">
        <authorList>
            <consortium name="WormBaseParasite"/>
        </authorList>
    </citation>
    <scope>IDENTIFICATION</scope>
</reference>
<dbReference type="AlphaFoldDB" id="A0A915J9F5"/>
<evidence type="ECO:0000313" key="2">
    <source>
        <dbReference type="Proteomes" id="UP000887565"/>
    </source>
</evidence>
<name>A0A915J9F5_ROMCU</name>
<sequence length="83" mass="8899">MKLSSSKPGGSVRHHSSRHFCHSAIVSALQAPKASPPEPLSNESSSSGGATKFVGILLGERPHVDKRRFCRSRSVADKQDETS</sequence>
<keyword evidence="2" id="KW-1185">Reference proteome</keyword>